<feature type="disulfide bond" evidence="2">
    <location>
        <begin position="34"/>
        <end position="52"/>
    </location>
</feature>
<dbReference type="PROSITE" id="PS01209">
    <property type="entry name" value="LDLRA_1"/>
    <property type="match status" value="1"/>
</dbReference>
<dbReference type="AlphaFoldDB" id="A0A7R9GVD4"/>
<reference evidence="3" key="1">
    <citation type="submission" date="2020-11" db="EMBL/GenBank/DDBJ databases">
        <authorList>
            <person name="Tran Van P."/>
        </authorList>
    </citation>
    <scope>NUCLEOTIDE SEQUENCE</scope>
</reference>
<name>A0A7R9GVD4_TIMPO</name>
<comment type="caution">
    <text evidence="2">Lacks conserved residue(s) required for the propagation of feature annotation.</text>
</comment>
<dbReference type="InterPro" id="IPR002172">
    <property type="entry name" value="LDrepeatLR_classA_rpt"/>
</dbReference>
<dbReference type="CDD" id="cd00112">
    <property type="entry name" value="LDLa"/>
    <property type="match status" value="1"/>
</dbReference>
<dbReference type="Pfam" id="PF00057">
    <property type="entry name" value="Ldl_recept_a"/>
    <property type="match status" value="1"/>
</dbReference>
<gene>
    <name evidence="3" type="ORF">TPSB3V08_LOCUS1528</name>
</gene>
<accession>A0A7R9GVD4</accession>
<evidence type="ECO:0000256" key="2">
    <source>
        <dbReference type="PROSITE-ProRule" id="PRU00124"/>
    </source>
</evidence>
<dbReference type="InterPro" id="IPR023415">
    <property type="entry name" value="LDLR_class-A_CS"/>
</dbReference>
<evidence type="ECO:0000313" key="3">
    <source>
        <dbReference type="EMBL" id="CAD7398145.1"/>
    </source>
</evidence>
<dbReference type="Gene3D" id="4.10.400.10">
    <property type="entry name" value="Low-density Lipoprotein Receptor"/>
    <property type="match status" value="1"/>
</dbReference>
<keyword evidence="1 2" id="KW-1015">Disulfide bond</keyword>
<dbReference type="SMART" id="SM00192">
    <property type="entry name" value="LDLa"/>
    <property type="match status" value="1"/>
</dbReference>
<proteinExistence type="predicted"/>
<dbReference type="EMBL" id="OD000552">
    <property type="protein sequence ID" value="CAD7398145.1"/>
    <property type="molecule type" value="Genomic_DNA"/>
</dbReference>
<dbReference type="SUPFAM" id="SSF57424">
    <property type="entry name" value="LDL receptor-like module"/>
    <property type="match status" value="1"/>
</dbReference>
<dbReference type="InterPro" id="IPR036055">
    <property type="entry name" value="LDL_receptor-like_sf"/>
</dbReference>
<evidence type="ECO:0000256" key="1">
    <source>
        <dbReference type="ARBA" id="ARBA00023157"/>
    </source>
</evidence>
<protein>
    <recommendedName>
        <fullName evidence="4">Low-density lipoprotein receptor domain class A</fullName>
    </recommendedName>
</protein>
<evidence type="ECO:0008006" key="4">
    <source>
        <dbReference type="Google" id="ProtNLM"/>
    </source>
</evidence>
<dbReference type="PROSITE" id="PS50068">
    <property type="entry name" value="LDLRA_2"/>
    <property type="match status" value="1"/>
</dbReference>
<organism evidence="3">
    <name type="scientific">Timema poppense</name>
    <name type="common">Walking stick</name>
    <dbReference type="NCBI Taxonomy" id="170557"/>
    <lineage>
        <taxon>Eukaryota</taxon>
        <taxon>Metazoa</taxon>
        <taxon>Ecdysozoa</taxon>
        <taxon>Arthropoda</taxon>
        <taxon>Hexapoda</taxon>
        <taxon>Insecta</taxon>
        <taxon>Pterygota</taxon>
        <taxon>Neoptera</taxon>
        <taxon>Polyneoptera</taxon>
        <taxon>Phasmatodea</taxon>
        <taxon>Timematodea</taxon>
        <taxon>Timematoidea</taxon>
        <taxon>Timematidae</taxon>
        <taxon>Timema</taxon>
    </lineage>
</organism>
<sequence>MRRDEPSICLFPKRDEMAMRCNRAHSLSSTEFQCGSGECISQRKLCDGRIDCTDMSDETSTTCSDFP</sequence>